<evidence type="ECO:0000259" key="3">
    <source>
        <dbReference type="PROSITE" id="PS50206"/>
    </source>
</evidence>
<dbReference type="EMBL" id="JAESWB010000247">
    <property type="protein sequence ID" value="MBL4953806.1"/>
    <property type="molecule type" value="Genomic_DNA"/>
</dbReference>
<protein>
    <submittedName>
        <fullName evidence="4">Sulfurtransferase</fullName>
    </submittedName>
</protein>
<comment type="caution">
    <text evidence="4">The sequence shown here is derived from an EMBL/GenBank/DDBJ whole genome shotgun (WGS) entry which is preliminary data.</text>
</comment>
<reference evidence="4 5" key="1">
    <citation type="submission" date="2021-01" db="EMBL/GenBank/DDBJ databases">
        <title>Genome public.</title>
        <authorList>
            <person name="Liu C."/>
            <person name="Sun Q."/>
        </authorList>
    </citation>
    <scope>NUCLEOTIDE SEQUENCE [LARGE SCALE GENOMIC DNA]</scope>
    <source>
        <strain evidence="4 5">YIM B02564</strain>
    </source>
</reference>
<feature type="domain" description="Rhodanese" evidence="3">
    <location>
        <begin position="15"/>
        <end position="134"/>
    </location>
</feature>
<dbReference type="InterPro" id="IPR045078">
    <property type="entry name" value="TST/MPST-like"/>
</dbReference>
<evidence type="ECO:0000313" key="5">
    <source>
        <dbReference type="Proteomes" id="UP000623967"/>
    </source>
</evidence>
<organism evidence="4 5">
    <name type="scientific">Neobacillus paridis</name>
    <dbReference type="NCBI Taxonomy" id="2803862"/>
    <lineage>
        <taxon>Bacteria</taxon>
        <taxon>Bacillati</taxon>
        <taxon>Bacillota</taxon>
        <taxon>Bacilli</taxon>
        <taxon>Bacillales</taxon>
        <taxon>Bacillaceae</taxon>
        <taxon>Neobacillus</taxon>
    </lineage>
</organism>
<dbReference type="PROSITE" id="PS00380">
    <property type="entry name" value="RHODANESE_1"/>
    <property type="match status" value="1"/>
</dbReference>
<dbReference type="CDD" id="cd01448">
    <property type="entry name" value="TST_Repeat_1"/>
    <property type="match status" value="1"/>
</dbReference>
<dbReference type="PANTHER" id="PTHR11364">
    <property type="entry name" value="THIOSULFATE SULFERTANSFERASE"/>
    <property type="match status" value="1"/>
</dbReference>
<keyword evidence="5" id="KW-1185">Reference proteome</keyword>
<dbReference type="Gene3D" id="3.40.250.10">
    <property type="entry name" value="Rhodanese-like domain"/>
    <property type="match status" value="2"/>
</dbReference>
<evidence type="ECO:0000256" key="1">
    <source>
        <dbReference type="ARBA" id="ARBA00022679"/>
    </source>
</evidence>
<dbReference type="PROSITE" id="PS50206">
    <property type="entry name" value="RHODANESE_3"/>
    <property type="match status" value="2"/>
</dbReference>
<dbReference type="InterPro" id="IPR001307">
    <property type="entry name" value="Thiosulphate_STrfase_CS"/>
</dbReference>
<dbReference type="CDD" id="cd01449">
    <property type="entry name" value="TST_Repeat_2"/>
    <property type="match status" value="1"/>
</dbReference>
<dbReference type="SMART" id="SM00450">
    <property type="entry name" value="RHOD"/>
    <property type="match status" value="2"/>
</dbReference>
<dbReference type="Pfam" id="PF00581">
    <property type="entry name" value="Rhodanese"/>
    <property type="match status" value="2"/>
</dbReference>
<dbReference type="InterPro" id="IPR036873">
    <property type="entry name" value="Rhodanese-like_dom_sf"/>
</dbReference>
<accession>A0ABS1TR63</accession>
<name>A0ABS1TR63_9BACI</name>
<evidence type="ECO:0000256" key="2">
    <source>
        <dbReference type="ARBA" id="ARBA00022737"/>
    </source>
</evidence>
<dbReference type="InterPro" id="IPR001763">
    <property type="entry name" value="Rhodanese-like_dom"/>
</dbReference>
<keyword evidence="2" id="KW-0677">Repeat</keyword>
<keyword evidence="1" id="KW-0808">Transferase</keyword>
<dbReference type="Proteomes" id="UP000623967">
    <property type="component" value="Unassembled WGS sequence"/>
</dbReference>
<feature type="domain" description="Rhodanese" evidence="3">
    <location>
        <begin position="165"/>
        <end position="274"/>
    </location>
</feature>
<dbReference type="RefSeq" id="WP_202655073.1">
    <property type="nucleotide sequence ID" value="NZ_JAESWB010000247.1"/>
</dbReference>
<gene>
    <name evidence="4" type="ORF">JK635_16605</name>
</gene>
<proteinExistence type="predicted"/>
<evidence type="ECO:0000313" key="4">
    <source>
        <dbReference type="EMBL" id="MBL4953806.1"/>
    </source>
</evidence>
<dbReference type="SUPFAM" id="SSF52821">
    <property type="entry name" value="Rhodanese/Cell cycle control phosphatase"/>
    <property type="match status" value="2"/>
</dbReference>
<sequence>MKYIVEKDWLLRNLDDSKIRIVDCRFSLADKEQGRQEYEESHLPGAVFFDVVKDLSSTVKEHGGRHPFPNLPDFIHKLEQAGIDETVTIVAYDNGECSFAGRFWWLLHYLGHDKVYVLNGGFKQWRAANYPLSADIPSFEKVHFHSHIRPELLADIEEVKAVSAGKKAAILIDSREAKRYLGMEEPIDKKAGHIPGAINKPYIDGFSGGQFKPAEDQKERFKDVDPDKQIIVYCGSGITATPNFLALKEAGFDKVKLYLGSFSDWISYDDNIIE</sequence>
<dbReference type="PANTHER" id="PTHR11364:SF27">
    <property type="entry name" value="SULFURTRANSFERASE"/>
    <property type="match status" value="1"/>
</dbReference>